<sequence>MEQVQQLEKMIMNGNLQAVEETVEQLTKSIEFDAIYDSATLLMEYGLVPQADQLYDALLTHMPDAGQLKIDRAEALMALGREDEALLLLTDILKEEEEYLQALLLLADYYQTIGMAEVALSKIDEAEELAPEEPVIRFAKAELLLESGKYSEAVRLYLQLRERGLDEVGGTSLESRIAEAYSAGGAYEEAVPYYESLLKDGKVLPDTLFGAAYSQYQSGNSQPALRHLNQLIEMDPDYFSAYMLAGQASLLLEENENALTFFTEGIRRDEFDKELHLAAGKVALKLGRPGEAERFLGDALALDPEYVEARISLASLYEQQEHYENLLELLQDTSEEQLEIPLLAAFKAYAEENLEHYTEAYDSYVQAYTGMKEDPEFLERYAKFLLEEGKRSEAVNIVKELMVLVPDLPEWASFLEDQEEEEA</sequence>
<gene>
    <name evidence="1" type="ORF">H9659_01210</name>
</gene>
<dbReference type="SUPFAM" id="SSF48452">
    <property type="entry name" value="TPR-like"/>
    <property type="match status" value="3"/>
</dbReference>
<dbReference type="PANTHER" id="PTHR23082">
    <property type="entry name" value="TRANSCRIPTION INITIATION FACTOR IIIC TFIIIC , POLYPEPTIDE 3-RELATED"/>
    <property type="match status" value="1"/>
</dbReference>
<dbReference type="Gene3D" id="1.25.40.10">
    <property type="entry name" value="Tetratricopeptide repeat domain"/>
    <property type="match status" value="2"/>
</dbReference>
<organism evidence="1 2">
    <name type="scientific">Sporosarcina gallistercoris</name>
    <dbReference type="NCBI Taxonomy" id="2762245"/>
    <lineage>
        <taxon>Bacteria</taxon>
        <taxon>Bacillati</taxon>
        <taxon>Bacillota</taxon>
        <taxon>Bacilli</taxon>
        <taxon>Bacillales</taxon>
        <taxon>Caryophanaceae</taxon>
        <taxon>Sporosarcina</taxon>
    </lineage>
</organism>
<dbReference type="InterPro" id="IPR039340">
    <property type="entry name" value="Tfc4/TFIIIC-102/Sfc4"/>
</dbReference>
<dbReference type="InterPro" id="IPR019734">
    <property type="entry name" value="TPR_rpt"/>
</dbReference>
<evidence type="ECO:0000313" key="1">
    <source>
        <dbReference type="EMBL" id="MBD7906948.1"/>
    </source>
</evidence>
<comment type="caution">
    <text evidence="1">The sequence shown here is derived from an EMBL/GenBank/DDBJ whole genome shotgun (WGS) entry which is preliminary data.</text>
</comment>
<name>A0ABR8PFM6_9BACL</name>
<protein>
    <submittedName>
        <fullName evidence="1">Tetratricopeptide repeat protein</fullName>
    </submittedName>
</protein>
<keyword evidence="2" id="KW-1185">Reference proteome</keyword>
<proteinExistence type="predicted"/>
<evidence type="ECO:0000313" key="2">
    <source>
        <dbReference type="Proteomes" id="UP000659496"/>
    </source>
</evidence>
<dbReference type="EMBL" id="JACSQY010000001">
    <property type="protein sequence ID" value="MBD7906948.1"/>
    <property type="molecule type" value="Genomic_DNA"/>
</dbReference>
<reference evidence="1 2" key="1">
    <citation type="submission" date="2020-08" db="EMBL/GenBank/DDBJ databases">
        <title>A Genomic Blueprint of the Chicken Gut Microbiome.</title>
        <authorList>
            <person name="Gilroy R."/>
            <person name="Ravi A."/>
            <person name="Getino M."/>
            <person name="Pursley I."/>
            <person name="Horton D.L."/>
            <person name="Alikhan N.-F."/>
            <person name="Baker D."/>
            <person name="Gharbi K."/>
            <person name="Hall N."/>
            <person name="Watson M."/>
            <person name="Adriaenssens E.M."/>
            <person name="Foster-Nyarko E."/>
            <person name="Jarju S."/>
            <person name="Secka A."/>
            <person name="Antonio M."/>
            <person name="Oren A."/>
            <person name="Chaudhuri R."/>
            <person name="La Ragione R.M."/>
            <person name="Hildebrand F."/>
            <person name="Pallen M.J."/>
        </authorList>
    </citation>
    <scope>NUCLEOTIDE SEQUENCE [LARGE SCALE GENOMIC DNA]</scope>
    <source>
        <strain evidence="1 2">Sa3CUA8</strain>
    </source>
</reference>
<dbReference type="PANTHER" id="PTHR23082:SF0">
    <property type="entry name" value="GENERAL TRANSCRIPTION FACTOR 3C POLYPEPTIDE 3"/>
    <property type="match status" value="1"/>
</dbReference>
<dbReference type="Proteomes" id="UP000659496">
    <property type="component" value="Unassembled WGS sequence"/>
</dbReference>
<accession>A0ABR8PFM6</accession>
<dbReference type="Pfam" id="PF13432">
    <property type="entry name" value="TPR_16"/>
    <property type="match status" value="3"/>
</dbReference>
<dbReference type="SMART" id="SM00028">
    <property type="entry name" value="TPR"/>
    <property type="match status" value="6"/>
</dbReference>
<dbReference type="InterPro" id="IPR011990">
    <property type="entry name" value="TPR-like_helical_dom_sf"/>
</dbReference>
<dbReference type="RefSeq" id="WP_191688091.1">
    <property type="nucleotide sequence ID" value="NZ_JACSQY010000001.1"/>
</dbReference>